<gene>
    <name evidence="1" type="ORF">V2H45_05585</name>
</gene>
<evidence type="ECO:0000313" key="2">
    <source>
        <dbReference type="Proteomes" id="UP001333818"/>
    </source>
</evidence>
<reference evidence="1" key="1">
    <citation type="submission" date="2024-01" db="EMBL/GenBank/DDBJ databases">
        <title>Bank of Algae and Cyanobacteria of the Azores (BACA) strain genomes.</title>
        <authorList>
            <person name="Luz R."/>
            <person name="Cordeiro R."/>
            <person name="Fonseca A."/>
            <person name="Goncalves V."/>
        </authorList>
    </citation>
    <scope>NUCLEOTIDE SEQUENCE</scope>
    <source>
        <strain evidence="1">BACA0141</strain>
    </source>
</reference>
<accession>A0AAW9PPT2</accession>
<proteinExistence type="predicted"/>
<name>A0AAW9PPT2_9CYAN</name>
<evidence type="ECO:0000313" key="1">
    <source>
        <dbReference type="EMBL" id="MEE3716214.1"/>
    </source>
</evidence>
<dbReference type="Proteomes" id="UP001333818">
    <property type="component" value="Unassembled WGS sequence"/>
</dbReference>
<dbReference type="AlphaFoldDB" id="A0AAW9PPT2"/>
<sequence length="71" mass="7936">MSNKIDSHREKVSSLAAPTKKLYNDELHAELLELQSDTELLFKQLQSLSRQRLSECLNESLSGSLTDSGSN</sequence>
<organism evidence="1 2">
    <name type="scientific">Tumidithrix elongata BACA0141</name>
    <dbReference type="NCBI Taxonomy" id="2716417"/>
    <lineage>
        <taxon>Bacteria</taxon>
        <taxon>Bacillati</taxon>
        <taxon>Cyanobacteriota</taxon>
        <taxon>Cyanophyceae</taxon>
        <taxon>Pseudanabaenales</taxon>
        <taxon>Pseudanabaenaceae</taxon>
        <taxon>Tumidithrix</taxon>
        <taxon>Tumidithrix elongata</taxon>
    </lineage>
</organism>
<protein>
    <submittedName>
        <fullName evidence="1">Uncharacterized protein</fullName>
    </submittedName>
</protein>
<keyword evidence="2" id="KW-1185">Reference proteome</keyword>
<dbReference type="RefSeq" id="WP_330482641.1">
    <property type="nucleotide sequence ID" value="NZ_JAZBJZ010000014.1"/>
</dbReference>
<dbReference type="EMBL" id="JAZBJZ010000014">
    <property type="protein sequence ID" value="MEE3716214.1"/>
    <property type="molecule type" value="Genomic_DNA"/>
</dbReference>
<comment type="caution">
    <text evidence="1">The sequence shown here is derived from an EMBL/GenBank/DDBJ whole genome shotgun (WGS) entry which is preliminary data.</text>
</comment>